<feature type="compositionally biased region" description="Basic residues" evidence="1">
    <location>
        <begin position="264"/>
        <end position="274"/>
    </location>
</feature>
<feature type="compositionally biased region" description="Basic and acidic residues" evidence="1">
    <location>
        <begin position="25"/>
        <end position="56"/>
    </location>
</feature>
<dbReference type="InterPro" id="IPR019339">
    <property type="entry name" value="CIR_N_dom"/>
</dbReference>
<evidence type="ECO:0000313" key="3">
    <source>
        <dbReference type="EMBL" id="KAE8364742.1"/>
    </source>
</evidence>
<dbReference type="PANTHER" id="PTHR22093">
    <property type="entry name" value="LEUKOCYTE RECEPTOR CLUSTER LRC MEMBER 1"/>
    <property type="match status" value="1"/>
</dbReference>
<feature type="compositionally biased region" description="Pro residues" evidence="1">
    <location>
        <begin position="58"/>
        <end position="67"/>
    </location>
</feature>
<dbReference type="InterPro" id="IPR039875">
    <property type="entry name" value="LENG1-like"/>
</dbReference>
<dbReference type="GeneID" id="43651347"/>
<sequence length="360" mass="42511">MPLHLLGKKSWNVYNPENIARVRRDEAQAQAREEEQERRMQEVDAERRIQILRGERPSTPPPPPRSPSPISRHDRKSYAEDTGRSRKRRRLVGENDTDRDIRFAREDAQIALAKREELAPARSSDAPLYDSAGHIDLFPSQPSHGRTEKNPEAEKESAERQKAYEDQYTMRFSNAAGFRQSVGQKPWYSSSGTEAMAPDSISGKDVWGNEDPMRREREKARIDANDPLAAMKKGVRQLKSVEQERNKWDEERRRELEASELREKHRSRHRRRRSKSADSLENFQLDASRDEDRRANRHHRHGRDTSGDRSRKKNSHSDGYSHRRYHHHRYHHRRHHPDRSRSRSDHNSRSRRETYDTGHR</sequence>
<keyword evidence="4" id="KW-1185">Reference proteome</keyword>
<feature type="region of interest" description="Disordered" evidence="1">
    <location>
        <begin position="186"/>
        <end position="360"/>
    </location>
</feature>
<dbReference type="Proteomes" id="UP000326268">
    <property type="component" value="Unassembled WGS sequence"/>
</dbReference>
<feature type="compositionally biased region" description="Basic and acidic residues" evidence="1">
    <location>
        <begin position="339"/>
        <end position="360"/>
    </location>
</feature>
<feature type="compositionally biased region" description="Basic residues" evidence="1">
    <location>
        <begin position="322"/>
        <end position="338"/>
    </location>
</feature>
<feature type="domain" description="CBF1-interacting co-repressor CIR N-terminal" evidence="2">
    <location>
        <begin position="10"/>
        <end position="46"/>
    </location>
</feature>
<dbReference type="PANTHER" id="PTHR22093:SF0">
    <property type="entry name" value="LEUKOCYTE RECEPTOR CLUSTER MEMBER 1"/>
    <property type="match status" value="1"/>
</dbReference>
<dbReference type="SMART" id="SM01083">
    <property type="entry name" value="Cir_N"/>
    <property type="match status" value="1"/>
</dbReference>
<proteinExistence type="predicted"/>
<evidence type="ECO:0000259" key="2">
    <source>
        <dbReference type="SMART" id="SM01083"/>
    </source>
</evidence>
<accession>A0A5N7A4K0</accession>
<feature type="region of interest" description="Disordered" evidence="1">
    <location>
        <begin position="116"/>
        <end position="162"/>
    </location>
</feature>
<feature type="compositionally biased region" description="Basic and acidic residues" evidence="1">
    <location>
        <begin position="303"/>
        <end position="321"/>
    </location>
</feature>
<dbReference type="AlphaFoldDB" id="A0A5N7A4K0"/>
<organism evidence="3 4">
    <name type="scientific">Aspergillus caelatus</name>
    <dbReference type="NCBI Taxonomy" id="61420"/>
    <lineage>
        <taxon>Eukaryota</taxon>
        <taxon>Fungi</taxon>
        <taxon>Dikarya</taxon>
        <taxon>Ascomycota</taxon>
        <taxon>Pezizomycotina</taxon>
        <taxon>Eurotiomycetes</taxon>
        <taxon>Eurotiomycetidae</taxon>
        <taxon>Eurotiales</taxon>
        <taxon>Aspergillaceae</taxon>
        <taxon>Aspergillus</taxon>
        <taxon>Aspergillus subgen. Circumdati</taxon>
    </lineage>
</organism>
<feature type="region of interest" description="Disordered" evidence="1">
    <location>
        <begin position="25"/>
        <end position="101"/>
    </location>
</feature>
<protein>
    <recommendedName>
        <fullName evidence="2">CBF1-interacting co-repressor CIR N-terminal domain-containing protein</fullName>
    </recommendedName>
</protein>
<name>A0A5N7A4K0_9EURO</name>
<reference evidence="3 4" key="1">
    <citation type="submission" date="2019-04" db="EMBL/GenBank/DDBJ databases">
        <title>Friends and foes A comparative genomics studyof 23 Aspergillus species from section Flavi.</title>
        <authorList>
            <consortium name="DOE Joint Genome Institute"/>
            <person name="Kjaerbolling I."/>
            <person name="Vesth T."/>
            <person name="Frisvad J.C."/>
            <person name="Nybo J.L."/>
            <person name="Theobald S."/>
            <person name="Kildgaard S."/>
            <person name="Isbrandt T."/>
            <person name="Kuo A."/>
            <person name="Sato A."/>
            <person name="Lyhne E.K."/>
            <person name="Kogle M.E."/>
            <person name="Wiebenga A."/>
            <person name="Kun R.S."/>
            <person name="Lubbers R.J."/>
            <person name="Makela M.R."/>
            <person name="Barry K."/>
            <person name="Chovatia M."/>
            <person name="Clum A."/>
            <person name="Daum C."/>
            <person name="Haridas S."/>
            <person name="He G."/>
            <person name="LaButti K."/>
            <person name="Lipzen A."/>
            <person name="Mondo S."/>
            <person name="Riley R."/>
            <person name="Salamov A."/>
            <person name="Simmons B.A."/>
            <person name="Magnuson J.K."/>
            <person name="Henrissat B."/>
            <person name="Mortensen U.H."/>
            <person name="Larsen T.O."/>
            <person name="Devries R.P."/>
            <person name="Grigoriev I.V."/>
            <person name="Machida M."/>
            <person name="Baker S.E."/>
            <person name="Andersen M.R."/>
        </authorList>
    </citation>
    <scope>NUCLEOTIDE SEQUENCE [LARGE SCALE GENOMIC DNA]</scope>
    <source>
        <strain evidence="3 4">CBS 763.97</strain>
    </source>
</reference>
<feature type="compositionally biased region" description="Basic and acidic residues" evidence="1">
    <location>
        <begin position="211"/>
        <end position="224"/>
    </location>
</feature>
<dbReference type="OrthoDB" id="2159131at2759"/>
<feature type="compositionally biased region" description="Basic and acidic residues" evidence="1">
    <location>
        <begin position="239"/>
        <end position="263"/>
    </location>
</feature>
<gene>
    <name evidence="3" type="ORF">BDV27DRAFT_128062</name>
</gene>
<feature type="compositionally biased region" description="Basic and acidic residues" evidence="1">
    <location>
        <begin position="145"/>
        <end position="162"/>
    </location>
</feature>
<dbReference type="RefSeq" id="XP_031927823.1">
    <property type="nucleotide sequence ID" value="XM_032066901.1"/>
</dbReference>
<evidence type="ECO:0000256" key="1">
    <source>
        <dbReference type="SAM" id="MobiDB-lite"/>
    </source>
</evidence>
<evidence type="ECO:0000313" key="4">
    <source>
        <dbReference type="Proteomes" id="UP000326268"/>
    </source>
</evidence>
<dbReference type="Pfam" id="PF10197">
    <property type="entry name" value="Cir_N"/>
    <property type="match status" value="1"/>
</dbReference>
<dbReference type="EMBL" id="ML737645">
    <property type="protein sequence ID" value="KAE8364742.1"/>
    <property type="molecule type" value="Genomic_DNA"/>
</dbReference>
<feature type="compositionally biased region" description="Basic and acidic residues" evidence="1">
    <location>
        <begin position="91"/>
        <end position="101"/>
    </location>
</feature>